<dbReference type="SUPFAM" id="SSF46458">
    <property type="entry name" value="Globin-like"/>
    <property type="match status" value="1"/>
</dbReference>
<dbReference type="InterPro" id="IPR023950">
    <property type="entry name" value="Hmp"/>
</dbReference>
<keyword evidence="4 15" id="KW-0349">Heme</keyword>
<dbReference type="Pfam" id="PF00042">
    <property type="entry name" value="Globin"/>
    <property type="match status" value="1"/>
</dbReference>
<evidence type="ECO:0000256" key="5">
    <source>
        <dbReference type="ARBA" id="ARBA00022621"/>
    </source>
</evidence>
<dbReference type="InterPro" id="IPR009050">
    <property type="entry name" value="Globin-like_sf"/>
</dbReference>
<dbReference type="InterPro" id="IPR008333">
    <property type="entry name" value="Cbr1-like_FAD-bd_dom"/>
</dbReference>
<feature type="site" description="Influences the redox potential of the prosthetic heme and FAD groups" evidence="15">
    <location>
        <position position="394"/>
    </location>
</feature>
<dbReference type="InterPro" id="IPR012292">
    <property type="entry name" value="Globin/Proto"/>
</dbReference>
<feature type="binding site" evidence="15">
    <location>
        <begin position="395"/>
        <end position="398"/>
    </location>
    <ligand>
        <name>FAD</name>
        <dbReference type="ChEBI" id="CHEBI:57692"/>
    </ligand>
</feature>
<evidence type="ECO:0000256" key="6">
    <source>
        <dbReference type="ARBA" id="ARBA00022630"/>
    </source>
</evidence>
<dbReference type="Pfam" id="PF00970">
    <property type="entry name" value="FAD_binding_6"/>
    <property type="match status" value="1"/>
</dbReference>
<dbReference type="Proteomes" id="UP001623041">
    <property type="component" value="Unassembled WGS sequence"/>
</dbReference>
<keyword evidence="7 15" id="KW-0479">Metal-binding</keyword>
<feature type="binding site" evidence="15">
    <location>
        <begin position="206"/>
        <end position="209"/>
    </location>
    <ligand>
        <name>FAD</name>
        <dbReference type="ChEBI" id="CHEBI:57692"/>
    </ligand>
</feature>
<feature type="site" description="Involved in heme-bound ligand stabilization and O-O bond activation" evidence="15">
    <location>
        <position position="29"/>
    </location>
</feature>
<evidence type="ECO:0000256" key="10">
    <source>
        <dbReference type="ARBA" id="ARBA00023002"/>
    </source>
</evidence>
<evidence type="ECO:0000256" key="2">
    <source>
        <dbReference type="ARBA" id="ARBA00008414"/>
    </source>
</evidence>
<dbReference type="GO" id="GO:0008941">
    <property type="term" value="F:nitric oxide dioxygenase NAD(P)H activity"/>
    <property type="evidence" value="ECO:0007669"/>
    <property type="project" value="UniProtKB-EC"/>
</dbReference>
<dbReference type="PROSITE" id="PS51384">
    <property type="entry name" value="FAD_FR"/>
    <property type="match status" value="1"/>
</dbReference>
<gene>
    <name evidence="18" type="primary">hmpA</name>
    <name evidence="15" type="synonym">hmp</name>
    <name evidence="18" type="ORF">ACJEBI_02815</name>
</gene>
<keyword evidence="10 15" id="KW-0560">Oxidoreductase</keyword>
<dbReference type="PROSITE" id="PS01033">
    <property type="entry name" value="GLOBIN"/>
    <property type="match status" value="1"/>
</dbReference>
<dbReference type="Gene3D" id="1.10.490.10">
    <property type="entry name" value="Globins"/>
    <property type="match status" value="1"/>
</dbReference>
<feature type="site" description="Influences the redox potential of the prosthetic heme and FAD groups" evidence="15">
    <location>
        <position position="84"/>
    </location>
</feature>
<evidence type="ECO:0000256" key="1">
    <source>
        <dbReference type="ARBA" id="ARBA00006401"/>
    </source>
</evidence>
<feature type="binding site" evidence="15">
    <location>
        <begin position="275"/>
        <end position="280"/>
    </location>
    <ligand>
        <name>NADP(+)</name>
        <dbReference type="ChEBI" id="CHEBI:58349"/>
    </ligand>
</feature>
<dbReference type="SUPFAM" id="SSF63380">
    <property type="entry name" value="Riboflavin synthase domain-like"/>
    <property type="match status" value="1"/>
</dbReference>
<comment type="catalytic activity">
    <reaction evidence="13 15">
        <text>2 nitric oxide + NADH + 2 O2 = 2 nitrate + NAD(+) + H(+)</text>
        <dbReference type="Rhea" id="RHEA:19469"/>
        <dbReference type="ChEBI" id="CHEBI:15378"/>
        <dbReference type="ChEBI" id="CHEBI:15379"/>
        <dbReference type="ChEBI" id="CHEBI:16480"/>
        <dbReference type="ChEBI" id="CHEBI:17632"/>
        <dbReference type="ChEBI" id="CHEBI:57540"/>
        <dbReference type="ChEBI" id="CHEBI:57945"/>
        <dbReference type="EC" id="1.14.12.17"/>
    </reaction>
</comment>
<dbReference type="Gene3D" id="2.40.30.10">
    <property type="entry name" value="Translation factors"/>
    <property type="match status" value="1"/>
</dbReference>
<keyword evidence="15" id="KW-0216">Detoxification</keyword>
<dbReference type="PANTHER" id="PTHR43396:SF3">
    <property type="entry name" value="FLAVOHEMOPROTEIN"/>
    <property type="match status" value="1"/>
</dbReference>
<comment type="cofactor">
    <cofactor evidence="15">
        <name>FAD</name>
        <dbReference type="ChEBI" id="CHEBI:57692"/>
    </cofactor>
    <text evidence="15">Binds 1 FAD per subunit.</text>
</comment>
<comment type="domain">
    <text evidence="15">Consists of two distinct domains; an N-terminal heme-containing oxygen-binding domain and a C-terminal reductase domain with binding sites for FAD and NAD(P)H.</text>
</comment>
<feature type="binding site" evidence="15">
    <location>
        <position position="190"/>
    </location>
    <ligand>
        <name>FAD</name>
        <dbReference type="ChEBI" id="CHEBI:57692"/>
    </ligand>
</feature>
<dbReference type="InterPro" id="IPR017938">
    <property type="entry name" value="Riboflavin_synthase-like_b-brl"/>
</dbReference>
<organism evidence="18 19">
    <name type="scientific">Bacillus salipaludis</name>
    <dbReference type="NCBI Taxonomy" id="2547811"/>
    <lineage>
        <taxon>Bacteria</taxon>
        <taxon>Bacillati</taxon>
        <taxon>Bacillota</taxon>
        <taxon>Bacilli</taxon>
        <taxon>Bacillales</taxon>
        <taxon>Bacillaceae</taxon>
        <taxon>Bacillus</taxon>
    </lineage>
</organism>
<comment type="similarity">
    <text evidence="2 15">Belongs to the globin family. Two-domain flavohemoproteins subfamily.</text>
</comment>
<feature type="domain" description="Globin" evidence="16">
    <location>
        <begin position="1"/>
        <end position="138"/>
    </location>
</feature>
<comment type="function">
    <text evidence="15">Is involved in NO detoxification in an aerobic process, termed nitric oxide dioxygenase (NOD) reaction that utilizes O(2) and NAD(P)H to convert NO to nitrate, which protects the bacterium from various noxious nitrogen compounds. Therefore, plays a central role in the inducible response to nitrosative stress.</text>
</comment>
<comment type="caution">
    <text evidence="18">The sequence shown here is derived from an EMBL/GenBank/DDBJ whole genome shotgun (WGS) entry which is preliminary data.</text>
</comment>
<dbReference type="InterPro" id="IPR017927">
    <property type="entry name" value="FAD-bd_FR_type"/>
</dbReference>
<evidence type="ECO:0000256" key="11">
    <source>
        <dbReference type="ARBA" id="ARBA00023004"/>
    </source>
</evidence>
<evidence type="ECO:0000256" key="7">
    <source>
        <dbReference type="ARBA" id="ARBA00022723"/>
    </source>
</evidence>
<feature type="domain" description="FAD-binding FR-type" evidence="17">
    <location>
        <begin position="152"/>
        <end position="262"/>
    </location>
</feature>
<evidence type="ECO:0000313" key="18">
    <source>
        <dbReference type="EMBL" id="MFK9090417.1"/>
    </source>
</evidence>
<keyword evidence="8 15" id="KW-0274">FAD</keyword>
<dbReference type="NCBIfam" id="NF009805">
    <property type="entry name" value="PRK13289.1"/>
    <property type="match status" value="1"/>
</dbReference>
<keyword evidence="9 15" id="KW-0521">NADP</keyword>
<dbReference type="SUPFAM" id="SSF52343">
    <property type="entry name" value="Ferredoxin reductase-like, C-terminal NADP-linked domain"/>
    <property type="match status" value="1"/>
</dbReference>
<evidence type="ECO:0000256" key="3">
    <source>
        <dbReference type="ARBA" id="ARBA00022448"/>
    </source>
</evidence>
<keyword evidence="6 15" id="KW-0285">Flavoprotein</keyword>
<keyword evidence="12 15" id="KW-0520">NAD</keyword>
<dbReference type="CDD" id="cd06184">
    <property type="entry name" value="flavohem_like_fad_nad_binding"/>
    <property type="match status" value="1"/>
</dbReference>
<accession>A0ABW8RCM5</accession>
<dbReference type="InterPro" id="IPR039261">
    <property type="entry name" value="FNR_nucleotide-bd"/>
</dbReference>
<evidence type="ECO:0000256" key="14">
    <source>
        <dbReference type="ARBA" id="ARBA00049433"/>
    </source>
</evidence>
<feature type="active site" description="Charge relay system" evidence="15">
    <location>
        <position position="137"/>
    </location>
</feature>
<evidence type="ECO:0000256" key="4">
    <source>
        <dbReference type="ARBA" id="ARBA00022617"/>
    </source>
</evidence>
<comment type="catalytic activity">
    <reaction evidence="14 15">
        <text>2 nitric oxide + NADPH + 2 O2 = 2 nitrate + NADP(+) + H(+)</text>
        <dbReference type="Rhea" id="RHEA:19465"/>
        <dbReference type="ChEBI" id="CHEBI:15378"/>
        <dbReference type="ChEBI" id="CHEBI:15379"/>
        <dbReference type="ChEBI" id="CHEBI:16480"/>
        <dbReference type="ChEBI" id="CHEBI:17632"/>
        <dbReference type="ChEBI" id="CHEBI:57783"/>
        <dbReference type="ChEBI" id="CHEBI:58349"/>
        <dbReference type="EC" id="1.14.12.17"/>
    </reaction>
</comment>
<evidence type="ECO:0000259" key="16">
    <source>
        <dbReference type="PROSITE" id="PS01033"/>
    </source>
</evidence>
<feature type="active site" description="Charge relay system" evidence="15">
    <location>
        <position position="95"/>
    </location>
</feature>
<comment type="similarity">
    <text evidence="1 15">In the C-terminal section; belongs to the flavoprotein pyridine nucleotide cytochrome reductase family.</text>
</comment>
<dbReference type="InterPro" id="IPR000971">
    <property type="entry name" value="Globin"/>
</dbReference>
<dbReference type="EC" id="1.14.12.17" evidence="15"/>
<keyword evidence="19" id="KW-1185">Reference proteome</keyword>
<keyword evidence="5 15" id="KW-0561">Oxygen transport</keyword>
<evidence type="ECO:0000256" key="13">
    <source>
        <dbReference type="ARBA" id="ARBA00048649"/>
    </source>
</evidence>
<sequence>MLDQKTIEIIKSTVPVLEKHGETITTRFYQLMFGNHPELLNIFNHANQKQGRQQKALAGTVYAAAMYIDNLEAILPVVKQIAHKHRSLGIKPEHYPIVGKHLLLAIKDVLGDAATDEIINAWAEAYNVIADAFISVEAEMYDEATQQAGGWDGFRGFIVDRKVVESDVITSFYLKPEDHNGIASFIPGQYLSIKLEIEGEEFTHIRQYSLSDAPGKDYYRISVKREAGTPNPDGMVSNYLHDGVNEGDILKVSAPAGDFVLNTEKNTPLVLLSGGVGLTPMISMLKTVVDIQPGRNVTFIHAAANSNVHALRDEVEELAALEHVKSFVFYDSPTEEDRMNNRFDVEGYITREWLKDKVSIEEADFYFCGPVPFMKAMNRSLKELGVKEGRIHFEFFGPKGNLEE</sequence>
<evidence type="ECO:0000256" key="8">
    <source>
        <dbReference type="ARBA" id="ARBA00022827"/>
    </source>
</evidence>
<protein>
    <recommendedName>
        <fullName evidence="15">Flavohemoprotein</fullName>
    </recommendedName>
    <alternativeName>
        <fullName evidence="15">Flavohemoglobin</fullName>
    </alternativeName>
    <alternativeName>
        <fullName evidence="15">Hemoglobin-like protein</fullName>
    </alternativeName>
    <alternativeName>
        <fullName evidence="15">Nitric oxide dioxygenase</fullName>
        <shortName evidence="15">NO oxygenase</shortName>
        <shortName evidence="15">NOD</shortName>
        <ecNumber evidence="15">1.14.12.17</ecNumber>
    </alternativeName>
</protein>
<keyword evidence="11 15" id="KW-0408">Iron</keyword>
<proteinExistence type="inferred from homology"/>
<comment type="cofactor">
    <cofactor evidence="15">
        <name>heme b</name>
        <dbReference type="ChEBI" id="CHEBI:60344"/>
    </cofactor>
    <text evidence="15">Binds 1 heme b (iron(II)-protoporphyrin IX) group per subunit.</text>
</comment>
<reference evidence="18 19" key="1">
    <citation type="submission" date="2024-11" db="EMBL/GenBank/DDBJ databases">
        <authorList>
            <person name="Lucas J.A."/>
        </authorList>
    </citation>
    <scope>NUCLEOTIDE SEQUENCE [LARGE SCALE GENOMIC DNA]</scope>
    <source>
        <strain evidence="18 19">Z 5.4</strain>
    </source>
</reference>
<dbReference type="CDD" id="cd14777">
    <property type="entry name" value="Yhb1-globin-like"/>
    <property type="match status" value="1"/>
</dbReference>
<dbReference type="PANTHER" id="PTHR43396">
    <property type="entry name" value="FLAVOHEMOPROTEIN"/>
    <property type="match status" value="1"/>
</dbReference>
<dbReference type="EMBL" id="JBJHQH010000002">
    <property type="protein sequence ID" value="MFK9090417.1"/>
    <property type="molecule type" value="Genomic_DNA"/>
</dbReference>
<dbReference type="Gene3D" id="3.40.50.80">
    <property type="entry name" value="Nucleotide-binding domain of ferredoxin-NADP reductase (FNR) module"/>
    <property type="match status" value="1"/>
</dbReference>
<keyword evidence="3 15" id="KW-0813">Transport</keyword>
<evidence type="ECO:0000256" key="9">
    <source>
        <dbReference type="ARBA" id="ARBA00022857"/>
    </source>
</evidence>
<dbReference type="Pfam" id="PF00175">
    <property type="entry name" value="NAD_binding_1"/>
    <property type="match status" value="1"/>
</dbReference>
<dbReference type="PRINTS" id="PR00410">
    <property type="entry name" value="PHEHYDRXLASE"/>
</dbReference>
<dbReference type="HAMAP" id="MF_01252">
    <property type="entry name" value="Hmp"/>
    <property type="match status" value="1"/>
</dbReference>
<evidence type="ECO:0000256" key="12">
    <source>
        <dbReference type="ARBA" id="ARBA00023027"/>
    </source>
</evidence>
<evidence type="ECO:0000259" key="17">
    <source>
        <dbReference type="PROSITE" id="PS51384"/>
    </source>
</evidence>
<dbReference type="RefSeq" id="WP_406579115.1">
    <property type="nucleotide sequence ID" value="NZ_JBJHQH010000002.1"/>
</dbReference>
<evidence type="ECO:0000256" key="15">
    <source>
        <dbReference type="HAMAP-Rule" id="MF_01252"/>
    </source>
</evidence>
<feature type="binding site" description="proximal binding residue" evidence="15">
    <location>
        <position position="85"/>
    </location>
    <ligand>
        <name>heme b</name>
        <dbReference type="ChEBI" id="CHEBI:60344"/>
    </ligand>
    <ligandPart>
        <name>Fe</name>
        <dbReference type="ChEBI" id="CHEBI:18248"/>
    </ligandPart>
</feature>
<name>A0ABW8RCM5_9BACI</name>
<dbReference type="InterPro" id="IPR001433">
    <property type="entry name" value="OxRdtase_FAD/NAD-bd"/>
</dbReference>
<feature type="region of interest" description="Reductase" evidence="15">
    <location>
        <begin position="149"/>
        <end position="404"/>
    </location>
</feature>
<evidence type="ECO:0000313" key="19">
    <source>
        <dbReference type="Proteomes" id="UP001623041"/>
    </source>
</evidence>